<feature type="domain" description="TLDc" evidence="2">
    <location>
        <begin position="261"/>
        <end position="430"/>
    </location>
</feature>
<dbReference type="EMBL" id="BEXD01001085">
    <property type="protein sequence ID" value="GBB92163.1"/>
    <property type="molecule type" value="Genomic_DNA"/>
</dbReference>
<organism evidence="3 5">
    <name type="scientific">Rhizophagus clarus</name>
    <dbReference type="NCBI Taxonomy" id="94130"/>
    <lineage>
        <taxon>Eukaryota</taxon>
        <taxon>Fungi</taxon>
        <taxon>Fungi incertae sedis</taxon>
        <taxon>Mucoromycota</taxon>
        <taxon>Glomeromycotina</taxon>
        <taxon>Glomeromycetes</taxon>
        <taxon>Glomerales</taxon>
        <taxon>Glomeraceae</taxon>
        <taxon>Rhizophagus</taxon>
    </lineage>
</organism>
<sequence>MALLFHSDLSKDFSSILNDADDYNVVIQVGENKNTKEFRAHSVILRARSRYFKSALSTEWVTKKNDMIMFSKPNITPIVFDIVLKYIYSGVLNLENCLSEDIFELLIASDELNLEELFEPIQNYLIKRHKTWIQKNFDFVHRTVFYHVSYKVLQDFCLDSICAIPQPFFISTDFLSLDKDILYYLLGRDLQIDEIKVWDFLIKWGIEQTPCLGNMNSDRTEWNNEDSIIPNNIYEEIEEFCIRGTLPKTITLPPLNRIESNIIRPKFISRIINWIDKKDKDFIRSYNDALYKFDLIHKGSRDGMSNESVENKCNFQESILFLIKCQITQKMFGGYTPVGLYYHMDHHYMNFADTSFIIYYDENDDMKLCRLRDTHKEVTMSAIFNFYRSHYVFAFETFYTYRSFFADSLYSTGYRGSSNTIEEIEVFKVVKR</sequence>
<gene>
    <name evidence="4" type="ORF">RCL2_000900500</name>
    <name evidence="3" type="ORF">RclHR1_19750001</name>
</gene>
<evidence type="ECO:0008006" key="6">
    <source>
        <dbReference type="Google" id="ProtNLM"/>
    </source>
</evidence>
<dbReference type="PROSITE" id="PS51886">
    <property type="entry name" value="TLDC"/>
    <property type="match status" value="1"/>
</dbReference>
<evidence type="ECO:0000313" key="4">
    <source>
        <dbReference type="EMBL" id="GES81764.1"/>
    </source>
</evidence>
<dbReference type="PROSITE" id="PS50097">
    <property type="entry name" value="BTB"/>
    <property type="match status" value="1"/>
</dbReference>
<dbReference type="Pfam" id="PF00651">
    <property type="entry name" value="BTB"/>
    <property type="match status" value="1"/>
</dbReference>
<dbReference type="InterPro" id="IPR051481">
    <property type="entry name" value="BTB-POZ/Galectin-3-binding"/>
</dbReference>
<accession>A0A2Z6QP79</accession>
<dbReference type="CDD" id="cd18186">
    <property type="entry name" value="BTB_POZ_ZBTB_KLHL-like"/>
    <property type="match status" value="1"/>
</dbReference>
<dbReference type="PANTHER" id="PTHR24410">
    <property type="entry name" value="HL07962P-RELATED"/>
    <property type="match status" value="1"/>
</dbReference>
<protein>
    <recommendedName>
        <fullName evidence="6">BTB domain-containing protein</fullName>
    </recommendedName>
</protein>
<dbReference type="PANTHER" id="PTHR24410:SF23">
    <property type="entry name" value="BTB DOMAIN-CONTAINING PROTEIN-RELATED"/>
    <property type="match status" value="1"/>
</dbReference>
<dbReference type="EMBL" id="BLAL01000058">
    <property type="protein sequence ID" value="GES81764.1"/>
    <property type="molecule type" value="Genomic_DNA"/>
</dbReference>
<dbReference type="Proteomes" id="UP000615446">
    <property type="component" value="Unassembled WGS sequence"/>
</dbReference>
<dbReference type="AlphaFoldDB" id="A0A2Z6QP79"/>
<feature type="domain" description="BTB" evidence="1">
    <location>
        <begin position="23"/>
        <end position="96"/>
    </location>
</feature>
<dbReference type="InterPro" id="IPR006571">
    <property type="entry name" value="TLDc_dom"/>
</dbReference>
<dbReference type="Proteomes" id="UP000247702">
    <property type="component" value="Unassembled WGS sequence"/>
</dbReference>
<evidence type="ECO:0000259" key="2">
    <source>
        <dbReference type="PROSITE" id="PS51886"/>
    </source>
</evidence>
<dbReference type="SUPFAM" id="SSF54695">
    <property type="entry name" value="POZ domain"/>
    <property type="match status" value="1"/>
</dbReference>
<dbReference type="OrthoDB" id="309150at2759"/>
<dbReference type="InterPro" id="IPR011333">
    <property type="entry name" value="SKP1/BTB/POZ_sf"/>
</dbReference>
<name>A0A2Z6QP79_9GLOM</name>
<evidence type="ECO:0000313" key="3">
    <source>
        <dbReference type="EMBL" id="GBB92163.1"/>
    </source>
</evidence>
<evidence type="ECO:0000259" key="1">
    <source>
        <dbReference type="PROSITE" id="PS50097"/>
    </source>
</evidence>
<reference evidence="3 5" key="1">
    <citation type="submission" date="2017-11" db="EMBL/GenBank/DDBJ databases">
        <title>The genome of Rhizophagus clarus HR1 reveals common genetic basis of auxotrophy among arbuscular mycorrhizal fungi.</title>
        <authorList>
            <person name="Kobayashi Y."/>
        </authorList>
    </citation>
    <scope>NUCLEOTIDE SEQUENCE [LARGE SCALE GENOMIC DNA]</scope>
    <source>
        <strain evidence="3 5">HR1</strain>
    </source>
</reference>
<dbReference type="Gene3D" id="3.30.710.10">
    <property type="entry name" value="Potassium Channel Kv1.1, Chain A"/>
    <property type="match status" value="1"/>
</dbReference>
<dbReference type="SMART" id="SM00225">
    <property type="entry name" value="BTB"/>
    <property type="match status" value="1"/>
</dbReference>
<reference evidence="4" key="2">
    <citation type="submission" date="2019-10" db="EMBL/GenBank/DDBJ databases">
        <title>Conservation and host-specific expression of non-tandemly repeated heterogenous ribosome RNA gene in arbuscular mycorrhizal fungi.</title>
        <authorList>
            <person name="Maeda T."/>
            <person name="Kobayashi Y."/>
            <person name="Nakagawa T."/>
            <person name="Ezawa T."/>
            <person name="Yamaguchi K."/>
            <person name="Bino T."/>
            <person name="Nishimoto Y."/>
            <person name="Shigenobu S."/>
            <person name="Kawaguchi M."/>
        </authorList>
    </citation>
    <scope>NUCLEOTIDE SEQUENCE</scope>
    <source>
        <strain evidence="4">HR1</strain>
    </source>
</reference>
<proteinExistence type="predicted"/>
<comment type="caution">
    <text evidence="3">The sequence shown here is derived from an EMBL/GenBank/DDBJ whole genome shotgun (WGS) entry which is preliminary data.</text>
</comment>
<keyword evidence="5" id="KW-1185">Reference proteome</keyword>
<evidence type="ECO:0000313" key="5">
    <source>
        <dbReference type="Proteomes" id="UP000247702"/>
    </source>
</evidence>
<dbReference type="InterPro" id="IPR000210">
    <property type="entry name" value="BTB/POZ_dom"/>
</dbReference>